<proteinExistence type="predicted"/>
<dbReference type="EMBL" id="JADJOT010000004">
    <property type="protein sequence ID" value="MBK7953345.1"/>
    <property type="molecule type" value="Genomic_DNA"/>
</dbReference>
<dbReference type="AlphaFoldDB" id="A0A935TFL2"/>
<protein>
    <submittedName>
        <fullName evidence="1">Uncharacterized protein</fullName>
    </submittedName>
</protein>
<gene>
    <name evidence="1" type="ORF">IPK02_04900</name>
</gene>
<evidence type="ECO:0000313" key="2">
    <source>
        <dbReference type="Proteomes" id="UP000706151"/>
    </source>
</evidence>
<evidence type="ECO:0000313" key="1">
    <source>
        <dbReference type="EMBL" id="MBK7953345.1"/>
    </source>
</evidence>
<organism evidence="1 2">
    <name type="scientific">Candidatus Accumulibacter affinis</name>
    <dbReference type="NCBI Taxonomy" id="2954384"/>
    <lineage>
        <taxon>Bacteria</taxon>
        <taxon>Pseudomonadati</taxon>
        <taxon>Pseudomonadota</taxon>
        <taxon>Betaproteobacteria</taxon>
        <taxon>Candidatus Accumulibacter</taxon>
    </lineage>
</organism>
<reference evidence="1 2" key="1">
    <citation type="submission" date="2020-10" db="EMBL/GenBank/DDBJ databases">
        <title>Connecting structure to function with the recovery of over 1000 high-quality activated sludge metagenome-assembled genomes encoding full-length rRNA genes using long-read sequencing.</title>
        <authorList>
            <person name="Singleton C.M."/>
            <person name="Petriglieri F."/>
            <person name="Kristensen J.M."/>
            <person name="Kirkegaard R.H."/>
            <person name="Michaelsen T.Y."/>
            <person name="Andersen M.H."/>
            <person name="Karst S.M."/>
            <person name="Dueholm M.S."/>
            <person name="Nielsen P.H."/>
            <person name="Albertsen M."/>
        </authorList>
    </citation>
    <scope>NUCLEOTIDE SEQUENCE [LARGE SCALE GENOMIC DNA]</scope>
    <source>
        <strain evidence="1">Fred_18-Q3-R57-64_BAT3C.720</strain>
    </source>
</reference>
<comment type="caution">
    <text evidence="1">The sequence shown here is derived from an EMBL/GenBank/DDBJ whole genome shotgun (WGS) entry which is preliminary data.</text>
</comment>
<accession>A0A935TFL2</accession>
<dbReference type="Proteomes" id="UP000706151">
    <property type="component" value="Unassembled WGS sequence"/>
</dbReference>
<sequence length="42" mass="4878">MQQGESALLERQLTRRFGTPSAEQWAKTSLTPTMLEDVFRYC</sequence>
<name>A0A935TFL2_9PROT</name>